<name>A0A1G7QQK1_9ACTN</name>
<keyword evidence="2" id="KW-0812">Transmembrane</keyword>
<evidence type="ECO:0000313" key="4">
    <source>
        <dbReference type="EMBL" id="SDG00795.1"/>
    </source>
</evidence>
<dbReference type="Gene3D" id="3.40.630.190">
    <property type="entry name" value="LCP protein"/>
    <property type="match status" value="1"/>
</dbReference>
<dbReference type="Proteomes" id="UP000198863">
    <property type="component" value="Unassembled WGS sequence"/>
</dbReference>
<evidence type="ECO:0000313" key="5">
    <source>
        <dbReference type="Proteomes" id="UP000198863"/>
    </source>
</evidence>
<feature type="compositionally biased region" description="Low complexity" evidence="1">
    <location>
        <begin position="65"/>
        <end position="74"/>
    </location>
</feature>
<feature type="compositionally biased region" description="Basic and acidic residues" evidence="1">
    <location>
        <begin position="1"/>
        <end position="10"/>
    </location>
</feature>
<organism evidence="4 5">
    <name type="scientific">Klenkia brasiliensis</name>
    <dbReference type="NCBI Taxonomy" id="333142"/>
    <lineage>
        <taxon>Bacteria</taxon>
        <taxon>Bacillati</taxon>
        <taxon>Actinomycetota</taxon>
        <taxon>Actinomycetes</taxon>
        <taxon>Geodermatophilales</taxon>
        <taxon>Geodermatophilaceae</taxon>
        <taxon>Klenkia</taxon>
    </lineage>
</organism>
<evidence type="ECO:0000259" key="3">
    <source>
        <dbReference type="Pfam" id="PF13399"/>
    </source>
</evidence>
<dbReference type="Pfam" id="PF13399">
    <property type="entry name" value="LytR_C"/>
    <property type="match status" value="1"/>
</dbReference>
<feature type="region of interest" description="Disordered" evidence="1">
    <location>
        <begin position="1"/>
        <end position="325"/>
    </location>
</feature>
<dbReference type="EMBL" id="FNCF01000002">
    <property type="protein sequence ID" value="SDG00795.1"/>
    <property type="molecule type" value="Genomic_DNA"/>
</dbReference>
<feature type="compositionally biased region" description="Pro residues" evidence="1">
    <location>
        <begin position="75"/>
        <end position="91"/>
    </location>
</feature>
<feature type="compositionally biased region" description="Pro residues" evidence="1">
    <location>
        <begin position="103"/>
        <end position="115"/>
    </location>
</feature>
<feature type="compositionally biased region" description="Low complexity" evidence="1">
    <location>
        <begin position="92"/>
        <end position="102"/>
    </location>
</feature>
<keyword evidence="2" id="KW-1133">Transmembrane helix</keyword>
<gene>
    <name evidence="4" type="ORF">SAMN05660324_1579</name>
</gene>
<proteinExistence type="predicted"/>
<dbReference type="InterPro" id="IPR027381">
    <property type="entry name" value="LytR/CpsA/Psr_C"/>
</dbReference>
<evidence type="ECO:0000256" key="1">
    <source>
        <dbReference type="SAM" id="MobiDB-lite"/>
    </source>
</evidence>
<reference evidence="5" key="1">
    <citation type="submission" date="2016-10" db="EMBL/GenBank/DDBJ databases">
        <authorList>
            <person name="Varghese N."/>
            <person name="Submissions S."/>
        </authorList>
    </citation>
    <scope>NUCLEOTIDE SEQUENCE [LARGE SCALE GENOMIC DNA]</scope>
    <source>
        <strain evidence="5">DSM 44526</strain>
    </source>
</reference>
<feature type="compositionally biased region" description="Pro residues" evidence="1">
    <location>
        <begin position="303"/>
        <end position="320"/>
    </location>
</feature>
<keyword evidence="2" id="KW-0472">Membrane</keyword>
<dbReference type="AlphaFoldDB" id="A0A1G7QQK1"/>
<feature type="compositionally biased region" description="Low complexity" evidence="1">
    <location>
        <begin position="166"/>
        <end position="179"/>
    </location>
</feature>
<dbReference type="PANTHER" id="PTHR33392:SF6">
    <property type="entry name" value="POLYISOPRENYL-TEICHOIC ACID--PEPTIDOGLYCAN TEICHOIC ACID TRANSFERASE TAGU"/>
    <property type="match status" value="1"/>
</dbReference>
<feature type="compositionally biased region" description="Low complexity" evidence="1">
    <location>
        <begin position="228"/>
        <end position="249"/>
    </location>
</feature>
<dbReference type="InterPro" id="IPR050922">
    <property type="entry name" value="LytR/CpsA/Psr_CW_biosynth"/>
</dbReference>
<feature type="compositionally biased region" description="Pro residues" evidence="1">
    <location>
        <begin position="217"/>
        <end position="227"/>
    </location>
</feature>
<keyword evidence="5" id="KW-1185">Reference proteome</keyword>
<sequence length="744" mass="73769">MAEQDRRGGPDEALAVPPRARGATTDSQLTVEALLARSREAAVAGTGGRRRADRRASSPAPPSRPASSAPRPNTTTPPPPARPSAPPPAARPTPVARAVAPARPAPPSDPAPVDVPPSTSAPAPQSGPALPQAPRPTAQPVPRPVPPPAATARPVAPPPVPPPVSSPSSRQVSSPVASPASPPVSSPGTSELPASGIVAGAAPSTSAVPAQTAGPRPTMPPVPPAGETPPAAAAGPAAPAAPADRAPVPSSSPWRPGRAQRQARAATDRSAPVPPLPGTERGRRPSAPVPPLPGTERARQSAPVPPLPGLRPSAPLPPIPGRDVPVPVVRRTRAEKRAAMSPLQRRLVRAAVVVAVLVGLVGGFYVGLYFYADRSVDRVAALSTDAPEILAPQLQDGATTWLVLGTGAPGQDGAAALSASLVRLTADGGRALVLDVPSTALVDTPECRADDGDLRQPVTEPLAQSLADGGPGCLVRAVQQLSGLRVDHYLDVDLGRAGDGVAASCPTDALPVATVSTLFNPVRAVSLATGAADVATTDEGTSLADLRGLAGALRELPAGGVERSSLPVAREGYLAAGSTTASVVLDGTATRDLFDAVIRTGELPPPAEVQSAAAATGPDVAVTLPPSSVTVSVLDATGDTTDPATGAGADAVAALTAQGFVPGPVGIEPAAVPTSLVRYAPDAVEQARTVAAAVPDAVLEPTTTPGAGVQLVVASPDLAVSPVAVGAAVPDTAPPAQAPTATCG</sequence>
<dbReference type="PANTHER" id="PTHR33392">
    <property type="entry name" value="POLYISOPRENYL-TEICHOIC ACID--PEPTIDOGLYCAN TEICHOIC ACID TRANSFERASE TAGU"/>
    <property type="match status" value="1"/>
</dbReference>
<protein>
    <submittedName>
        <fullName evidence="4">Transcriptional attenuator, LytR family</fullName>
    </submittedName>
</protein>
<feature type="transmembrane region" description="Helical" evidence="2">
    <location>
        <begin position="347"/>
        <end position="372"/>
    </location>
</feature>
<feature type="compositionally biased region" description="Pro residues" evidence="1">
    <location>
        <begin position="131"/>
        <end position="165"/>
    </location>
</feature>
<feature type="domain" description="LytR/CpsA/Psr regulator C-terminal" evidence="3">
    <location>
        <begin position="628"/>
        <end position="714"/>
    </location>
</feature>
<accession>A0A1G7QQK1</accession>
<evidence type="ECO:0000256" key="2">
    <source>
        <dbReference type="SAM" id="Phobius"/>
    </source>
</evidence>